<organism evidence="1 2">
    <name type="scientific">Amycolatopsis mongoliensis</name>
    <dbReference type="NCBI Taxonomy" id="715475"/>
    <lineage>
        <taxon>Bacteria</taxon>
        <taxon>Bacillati</taxon>
        <taxon>Actinomycetota</taxon>
        <taxon>Actinomycetes</taxon>
        <taxon>Pseudonocardiales</taxon>
        <taxon>Pseudonocardiaceae</taxon>
        <taxon>Amycolatopsis</taxon>
    </lineage>
</organism>
<protein>
    <recommendedName>
        <fullName evidence="3">Sel1 repeat family protein</fullName>
    </recommendedName>
</protein>
<dbReference type="KEGG" id="amog:QRX60_17725"/>
<dbReference type="RefSeq" id="WP_286001880.1">
    <property type="nucleotide sequence ID" value="NZ_CP127295.1"/>
</dbReference>
<evidence type="ECO:0000313" key="2">
    <source>
        <dbReference type="Proteomes" id="UP001239397"/>
    </source>
</evidence>
<dbReference type="AlphaFoldDB" id="A0A9Y2NH95"/>
<accession>A0A9Y2NH95</accession>
<gene>
    <name evidence="1" type="ORF">QRX60_17725</name>
</gene>
<dbReference type="Proteomes" id="UP001239397">
    <property type="component" value="Chromosome"/>
</dbReference>
<proteinExistence type="predicted"/>
<keyword evidence="2" id="KW-1185">Reference proteome</keyword>
<dbReference type="EMBL" id="CP127295">
    <property type="protein sequence ID" value="WIY05596.1"/>
    <property type="molecule type" value="Genomic_DNA"/>
</dbReference>
<evidence type="ECO:0000313" key="1">
    <source>
        <dbReference type="EMBL" id="WIY05596.1"/>
    </source>
</evidence>
<reference evidence="1 2" key="1">
    <citation type="submission" date="2023-06" db="EMBL/GenBank/DDBJ databases">
        <authorList>
            <person name="Oyuntsetseg B."/>
            <person name="Kim S.B."/>
        </authorList>
    </citation>
    <scope>NUCLEOTIDE SEQUENCE [LARGE SCALE GENOMIC DNA]</scope>
    <source>
        <strain evidence="1 2">4-36</strain>
    </source>
</reference>
<evidence type="ECO:0008006" key="3">
    <source>
        <dbReference type="Google" id="ProtNLM"/>
    </source>
</evidence>
<name>A0A9Y2NH95_9PSEU</name>
<sequence>MAQLLAERGQDEDALQLMRTHADNGDRRAGEWLIDLLAAQGQAEELER</sequence>